<dbReference type="GO" id="GO:0015035">
    <property type="term" value="F:protein-disulfide reductase activity"/>
    <property type="evidence" value="ECO:0007669"/>
    <property type="project" value="TreeGrafter"/>
</dbReference>
<evidence type="ECO:0000313" key="2">
    <source>
        <dbReference type="EMBL" id="PDH41892.1"/>
    </source>
</evidence>
<protein>
    <recommendedName>
        <fullName evidence="1">Thiol:disulfide interchange protein DsbD N-terminal domain-containing protein</fullName>
    </recommendedName>
</protein>
<organism evidence="2 3">
    <name type="scientific">OM182 bacterium MED-G24</name>
    <dbReference type="NCBI Taxonomy" id="1986255"/>
    <lineage>
        <taxon>Bacteria</taxon>
        <taxon>Pseudomonadati</taxon>
        <taxon>Pseudomonadota</taxon>
        <taxon>Gammaproteobacteria</taxon>
        <taxon>OMG group</taxon>
        <taxon>OM182 clade</taxon>
    </lineage>
</organism>
<feature type="domain" description="Thiol:disulfide interchange protein DsbD N-terminal" evidence="1">
    <location>
        <begin position="48"/>
        <end position="158"/>
    </location>
</feature>
<evidence type="ECO:0000313" key="3">
    <source>
        <dbReference type="Proteomes" id="UP000219327"/>
    </source>
</evidence>
<dbReference type="SUPFAM" id="SSF74863">
    <property type="entry name" value="Thiol:disulfide interchange protein DsbD, N-terminal domain (DsbD-alpha)"/>
    <property type="match status" value="1"/>
</dbReference>
<dbReference type="PANTHER" id="PTHR32234">
    <property type="entry name" value="THIOL:DISULFIDE INTERCHANGE PROTEIN DSBD"/>
    <property type="match status" value="1"/>
</dbReference>
<dbReference type="Pfam" id="PF11412">
    <property type="entry name" value="DsbD_N"/>
    <property type="match status" value="1"/>
</dbReference>
<dbReference type="InterPro" id="IPR036929">
    <property type="entry name" value="DsbDN_sf"/>
</dbReference>
<reference evidence="2 3" key="1">
    <citation type="submission" date="2017-08" db="EMBL/GenBank/DDBJ databases">
        <title>Fine stratification of microbial communities through a metagenomic profile of the photic zone.</title>
        <authorList>
            <person name="Haro-Moreno J.M."/>
            <person name="Lopez-Perez M."/>
            <person name="De La Torre J."/>
            <person name="Picazo A."/>
            <person name="Camacho A."/>
            <person name="Rodriguez-Valera F."/>
        </authorList>
    </citation>
    <scope>NUCLEOTIDE SEQUENCE [LARGE SCALE GENOMIC DNA]</scope>
    <source>
        <strain evidence="2">MED-G24</strain>
    </source>
</reference>
<dbReference type="Proteomes" id="UP000219327">
    <property type="component" value="Unassembled WGS sequence"/>
</dbReference>
<proteinExistence type="predicted"/>
<sequence>MELRMNRLINSNCPRISWHSASVFTVLLLIVLFLAGRTVAAPLSLGKNDFLPVDQAFVLTGELQDDTVRLRWSIADGYYLYRHKLSFDPSVPLKGQPGIEDGEEREDEFFGTVQVYHHYLEVTLPVETHLSEMTIDVGYQGCAISGLCYLPQKRTLQLSRFAQTGSIIGVSKPVANLKGLKR</sequence>
<dbReference type="AlphaFoldDB" id="A0A2A5WZJ9"/>
<comment type="caution">
    <text evidence="2">The sequence shown here is derived from an EMBL/GenBank/DDBJ whole genome shotgun (WGS) entry which is preliminary data.</text>
</comment>
<name>A0A2A5WZJ9_9GAMM</name>
<dbReference type="InterPro" id="IPR028250">
    <property type="entry name" value="DsbDN"/>
</dbReference>
<gene>
    <name evidence="2" type="ORF">CNE99_00735</name>
</gene>
<accession>A0A2A5WZJ9</accession>
<dbReference type="PANTHER" id="PTHR32234:SF0">
    <property type="entry name" value="THIOL:DISULFIDE INTERCHANGE PROTEIN DSBD"/>
    <property type="match status" value="1"/>
</dbReference>
<dbReference type="EMBL" id="NTKD01000002">
    <property type="protein sequence ID" value="PDH41892.1"/>
    <property type="molecule type" value="Genomic_DNA"/>
</dbReference>
<evidence type="ECO:0000259" key="1">
    <source>
        <dbReference type="Pfam" id="PF11412"/>
    </source>
</evidence>
<dbReference type="GO" id="GO:0045454">
    <property type="term" value="P:cell redox homeostasis"/>
    <property type="evidence" value="ECO:0007669"/>
    <property type="project" value="TreeGrafter"/>
</dbReference>
<dbReference type="Gene3D" id="2.60.40.1250">
    <property type="entry name" value="Thiol:disulfide interchange protein DsbD, N-terminal domain"/>
    <property type="match status" value="1"/>
</dbReference>